<reference evidence="2 3" key="1">
    <citation type="submission" date="2019-01" db="EMBL/GenBank/DDBJ databases">
        <authorList>
            <person name="Brito A."/>
        </authorList>
    </citation>
    <scope>NUCLEOTIDE SEQUENCE [LARGE SCALE GENOMIC DNA]</scope>
    <source>
        <strain evidence="2">1</strain>
    </source>
</reference>
<sequence length="219" mass="25088">MIYSLFKFDTIAQANLYRLSQHGSGICRLTIGISSRQKLLRLFSLCLLIICTGLFWFNSSPAMASIDDDRYEGNIYILYAGNGSLVPPRLNLKQSLKRETPAILVYYIDDSSDCKQYSFVVSRLQEFYGRAASIIPVSVDSLALNTQYTPQEEGYYYEGKVPQTVILDQQGKVVFNEQGQQNYEAMDDVLREVFDLFPRSESEQLKRRSFNEFNAEITD</sequence>
<organism evidence="2 3">
    <name type="scientific">Hyella patelloides LEGE 07179</name>
    <dbReference type="NCBI Taxonomy" id="945734"/>
    <lineage>
        <taxon>Bacteria</taxon>
        <taxon>Bacillati</taxon>
        <taxon>Cyanobacteriota</taxon>
        <taxon>Cyanophyceae</taxon>
        <taxon>Pleurocapsales</taxon>
        <taxon>Hyellaceae</taxon>
        <taxon>Hyella</taxon>
    </lineage>
</organism>
<dbReference type="NCBIfam" id="NF038096">
    <property type="entry name" value="thylak_slr1796"/>
    <property type="match status" value="1"/>
</dbReference>
<dbReference type="Proteomes" id="UP000320055">
    <property type="component" value="Unassembled WGS sequence"/>
</dbReference>
<name>A0A563W033_9CYAN</name>
<gene>
    <name evidence="2" type="ORF">H1P_530016</name>
</gene>
<accession>A0A563W033</accession>
<dbReference type="Gene3D" id="3.40.30.10">
    <property type="entry name" value="Glutaredoxin"/>
    <property type="match status" value="1"/>
</dbReference>
<dbReference type="AlphaFoldDB" id="A0A563W033"/>
<keyword evidence="1" id="KW-0812">Transmembrane</keyword>
<keyword evidence="1" id="KW-1133">Transmembrane helix</keyword>
<proteinExistence type="predicted"/>
<evidence type="ECO:0008006" key="4">
    <source>
        <dbReference type="Google" id="ProtNLM"/>
    </source>
</evidence>
<dbReference type="InterPro" id="IPR036249">
    <property type="entry name" value="Thioredoxin-like_sf"/>
</dbReference>
<evidence type="ECO:0000313" key="3">
    <source>
        <dbReference type="Proteomes" id="UP000320055"/>
    </source>
</evidence>
<keyword evidence="3" id="KW-1185">Reference proteome</keyword>
<dbReference type="SUPFAM" id="SSF52833">
    <property type="entry name" value="Thioredoxin-like"/>
    <property type="match status" value="1"/>
</dbReference>
<protein>
    <recommendedName>
        <fullName evidence="4">Thioredoxin family protein</fullName>
    </recommendedName>
</protein>
<keyword evidence="1" id="KW-0472">Membrane</keyword>
<dbReference type="InterPro" id="IPR048069">
    <property type="entry name" value="Thylak_slr1796"/>
</dbReference>
<dbReference type="EMBL" id="CAACVJ010000479">
    <property type="protein sequence ID" value="VEP17036.1"/>
    <property type="molecule type" value="Genomic_DNA"/>
</dbReference>
<evidence type="ECO:0000256" key="1">
    <source>
        <dbReference type="SAM" id="Phobius"/>
    </source>
</evidence>
<evidence type="ECO:0000313" key="2">
    <source>
        <dbReference type="EMBL" id="VEP17036.1"/>
    </source>
</evidence>
<feature type="transmembrane region" description="Helical" evidence="1">
    <location>
        <begin position="39"/>
        <end position="57"/>
    </location>
</feature>